<dbReference type="Proteomes" id="UP000572817">
    <property type="component" value="Unassembled WGS sequence"/>
</dbReference>
<feature type="compositionally biased region" description="Basic and acidic residues" evidence="4">
    <location>
        <begin position="150"/>
        <end position="163"/>
    </location>
</feature>
<feature type="region of interest" description="Disordered" evidence="4">
    <location>
        <begin position="295"/>
        <end position="353"/>
    </location>
</feature>
<dbReference type="OrthoDB" id="19679at2759"/>
<feature type="region of interest" description="Disordered" evidence="4">
    <location>
        <begin position="384"/>
        <end position="460"/>
    </location>
</feature>
<evidence type="ECO:0000256" key="1">
    <source>
        <dbReference type="ARBA" id="ARBA00004123"/>
    </source>
</evidence>
<dbReference type="EMBL" id="WWBZ02000001">
    <property type="protein sequence ID" value="KAF4314244.1"/>
    <property type="molecule type" value="Genomic_DNA"/>
</dbReference>
<protein>
    <submittedName>
        <fullName evidence="5">Protein DGCR14-like protein</fullName>
    </submittedName>
</protein>
<feature type="region of interest" description="Disordered" evidence="4">
    <location>
        <begin position="228"/>
        <end position="279"/>
    </location>
</feature>
<comment type="similarity">
    <text evidence="2">Belongs to the ESS2 family.</text>
</comment>
<feature type="region of interest" description="Disordered" evidence="4">
    <location>
        <begin position="1"/>
        <end position="43"/>
    </location>
</feature>
<evidence type="ECO:0000313" key="6">
    <source>
        <dbReference type="Proteomes" id="UP000572817"/>
    </source>
</evidence>
<evidence type="ECO:0000256" key="4">
    <source>
        <dbReference type="SAM" id="MobiDB-lite"/>
    </source>
</evidence>
<dbReference type="PANTHER" id="PTHR12940">
    <property type="entry name" value="ES-2 PROTEIN - RELATED"/>
    <property type="match status" value="1"/>
</dbReference>
<evidence type="ECO:0000256" key="2">
    <source>
        <dbReference type="ARBA" id="ARBA00009072"/>
    </source>
</evidence>
<evidence type="ECO:0000313" key="5">
    <source>
        <dbReference type="EMBL" id="KAF4314244.1"/>
    </source>
</evidence>
<organism evidence="5 6">
    <name type="scientific">Botryosphaeria dothidea</name>
    <dbReference type="NCBI Taxonomy" id="55169"/>
    <lineage>
        <taxon>Eukaryota</taxon>
        <taxon>Fungi</taxon>
        <taxon>Dikarya</taxon>
        <taxon>Ascomycota</taxon>
        <taxon>Pezizomycotina</taxon>
        <taxon>Dothideomycetes</taxon>
        <taxon>Dothideomycetes incertae sedis</taxon>
        <taxon>Botryosphaeriales</taxon>
        <taxon>Botryosphaeriaceae</taxon>
        <taxon>Botryosphaeria</taxon>
    </lineage>
</organism>
<feature type="region of interest" description="Disordered" evidence="4">
    <location>
        <begin position="98"/>
        <end position="163"/>
    </location>
</feature>
<dbReference type="AlphaFoldDB" id="A0A8H4N7L0"/>
<feature type="compositionally biased region" description="Low complexity" evidence="4">
    <location>
        <begin position="1"/>
        <end position="10"/>
    </location>
</feature>
<name>A0A8H4N7L0_9PEZI</name>
<keyword evidence="3" id="KW-0539">Nucleus</keyword>
<feature type="region of interest" description="Disordered" evidence="4">
    <location>
        <begin position="481"/>
        <end position="513"/>
    </location>
</feature>
<dbReference type="GO" id="GO:0071013">
    <property type="term" value="C:catalytic step 2 spliceosome"/>
    <property type="evidence" value="ECO:0007669"/>
    <property type="project" value="TreeGrafter"/>
</dbReference>
<comment type="subcellular location">
    <subcellularLocation>
        <location evidence="1">Nucleus</location>
    </subcellularLocation>
</comment>
<sequence length="513" mass="54839">MAPSSSSSNSTALTKRPATDDNASALMPPPAQLPTKRIKRPPKVLDEDTYTAALDHIIARDFFPGLLESRAQAEFLDALDSADAGWINDAAQRLTHVMTPGPDGRRRFGRRGVGLETPRVGGDQTPTGWGGETPLSRQGGRGGQEEETGDERRARAEADRRRDEVRGMSLNAFQAKYTSEDNESFNKLLDDQNRKRAEKYRFLWAGNKIASGRQIAFRAREQKLLQAEAEDGRGGGGGGRIGNNDRALVRRDPETERDADARKAMPDHRPAAPKNAFMFPPDSVEDALVTVAQAAQDASTAPPRAIVYDNTRLPAGPDPHGSVPPASPSLSAVDDAIRGRPRPAASEAAYAGSETPRVNGYAFVDEDEPEPAVDSSLLQRLGVTADAGPNPFTIKQASRREELHHRLVDKSAKAKRGEVAGSGAGGGRLAALRGEGTAGSGRTPTPKFASSPVVASRRGGGLTPAAQRLFAKVGTPRRAEGEFGAFGDASPMRSGGEREKVRWTPTPRVKRAG</sequence>
<reference evidence="5" key="1">
    <citation type="submission" date="2020-04" db="EMBL/GenBank/DDBJ databases">
        <title>Genome Assembly and Annotation of Botryosphaeria dothidea sdau 11-99, a Latent Pathogen of Apple Fruit Ring Rot in China.</title>
        <authorList>
            <person name="Yu C."/>
            <person name="Diao Y."/>
            <person name="Lu Q."/>
            <person name="Zhao J."/>
            <person name="Cui S."/>
            <person name="Peng C."/>
            <person name="He B."/>
            <person name="Liu H."/>
        </authorList>
    </citation>
    <scope>NUCLEOTIDE SEQUENCE [LARGE SCALE GENOMIC DNA]</scope>
    <source>
        <strain evidence="5">Sdau11-99</strain>
    </source>
</reference>
<keyword evidence="6" id="KW-1185">Reference proteome</keyword>
<dbReference type="Pfam" id="PF09751">
    <property type="entry name" value="Es2"/>
    <property type="match status" value="1"/>
</dbReference>
<dbReference type="PANTHER" id="PTHR12940:SF0">
    <property type="entry name" value="SPLICING FACTOR ESS-2 HOMOLOG"/>
    <property type="match status" value="1"/>
</dbReference>
<gene>
    <name evidence="5" type="ORF">GTA08_BOTSDO00064</name>
</gene>
<feature type="compositionally biased region" description="Basic and acidic residues" evidence="4">
    <location>
        <begin position="398"/>
        <end position="418"/>
    </location>
</feature>
<comment type="caution">
    <text evidence="5">The sequence shown here is derived from an EMBL/GenBank/DDBJ whole genome shotgun (WGS) entry which is preliminary data.</text>
</comment>
<proteinExistence type="inferred from homology"/>
<dbReference type="InterPro" id="IPR019148">
    <property type="entry name" value="Nuclear_protein_DGCR14_ESS-2"/>
</dbReference>
<evidence type="ECO:0000256" key="3">
    <source>
        <dbReference type="ARBA" id="ARBA00023242"/>
    </source>
</evidence>
<accession>A0A8H4N7L0</accession>
<feature type="compositionally biased region" description="Basic and acidic residues" evidence="4">
    <location>
        <begin position="247"/>
        <end position="270"/>
    </location>
</feature>